<dbReference type="OrthoDB" id="9809438at2"/>
<dbReference type="PANTHER" id="PTHR43527">
    <property type="entry name" value="4-DIPHOSPHOCYTIDYL-2-C-METHYL-D-ERYTHRITOL KINASE, CHLOROPLASTIC"/>
    <property type="match status" value="1"/>
</dbReference>
<evidence type="ECO:0000256" key="4">
    <source>
        <dbReference type="ARBA" id="ARBA00022679"/>
    </source>
</evidence>
<dbReference type="Gene3D" id="3.30.70.890">
    <property type="entry name" value="GHMP kinase, C-terminal domain"/>
    <property type="match status" value="1"/>
</dbReference>
<feature type="active site" evidence="10">
    <location>
        <position position="14"/>
    </location>
</feature>
<comment type="function">
    <text evidence="10">Catalyzes the phosphorylation of the position 2 hydroxy group of 4-diphosphocytidyl-2C-methyl-D-erythritol.</text>
</comment>
<dbReference type="PIRSF" id="PIRSF010376">
    <property type="entry name" value="IspE"/>
    <property type="match status" value="1"/>
</dbReference>
<evidence type="ECO:0000256" key="3">
    <source>
        <dbReference type="ARBA" id="ARBA00017473"/>
    </source>
</evidence>
<keyword evidence="8 10" id="KW-0414">Isoprene biosynthesis</keyword>
<evidence type="ECO:0000256" key="2">
    <source>
        <dbReference type="ARBA" id="ARBA00012052"/>
    </source>
</evidence>
<dbReference type="NCBIfam" id="TIGR00154">
    <property type="entry name" value="ispE"/>
    <property type="match status" value="1"/>
</dbReference>
<keyword evidence="7 10" id="KW-0067">ATP-binding</keyword>
<feature type="domain" description="GHMP kinase C-terminal" evidence="12">
    <location>
        <begin position="209"/>
        <end position="258"/>
    </location>
</feature>
<keyword evidence="5 10" id="KW-0547">Nucleotide-binding</keyword>
<comment type="similarity">
    <text evidence="1 10">Belongs to the GHMP kinase family. IspE subfamily.</text>
</comment>
<dbReference type="GO" id="GO:0050515">
    <property type="term" value="F:4-(cytidine 5'-diphospho)-2-C-methyl-D-erythritol kinase activity"/>
    <property type="evidence" value="ECO:0007669"/>
    <property type="project" value="UniProtKB-UniRule"/>
</dbReference>
<organism evidence="13 14">
    <name type="scientific">Thalassorhabdomicrobium marinisediminis</name>
    <dbReference type="NCBI Taxonomy" id="2170577"/>
    <lineage>
        <taxon>Bacteria</taxon>
        <taxon>Pseudomonadati</taxon>
        <taxon>Pseudomonadota</taxon>
        <taxon>Alphaproteobacteria</taxon>
        <taxon>Rhodobacterales</taxon>
        <taxon>Paracoccaceae</taxon>
        <taxon>Thalassorhabdomicrobium</taxon>
    </lineage>
</organism>
<dbReference type="PANTHER" id="PTHR43527:SF2">
    <property type="entry name" value="4-DIPHOSPHOCYTIDYL-2-C-METHYL-D-ERYTHRITOL KINASE, CHLOROPLASTIC"/>
    <property type="match status" value="1"/>
</dbReference>
<dbReference type="InterPro" id="IPR020568">
    <property type="entry name" value="Ribosomal_Su5_D2-typ_SF"/>
</dbReference>
<dbReference type="SUPFAM" id="SSF54211">
    <property type="entry name" value="Ribosomal protein S5 domain 2-like"/>
    <property type="match status" value="1"/>
</dbReference>
<dbReference type="GO" id="GO:0005524">
    <property type="term" value="F:ATP binding"/>
    <property type="evidence" value="ECO:0007669"/>
    <property type="project" value="UniProtKB-UniRule"/>
</dbReference>
<evidence type="ECO:0000256" key="7">
    <source>
        <dbReference type="ARBA" id="ARBA00022840"/>
    </source>
</evidence>
<dbReference type="EMBL" id="QCYG01000003">
    <property type="protein sequence ID" value="PVA07357.1"/>
    <property type="molecule type" value="Genomic_DNA"/>
</dbReference>
<dbReference type="Proteomes" id="UP000244817">
    <property type="component" value="Unassembled WGS sequence"/>
</dbReference>
<proteinExistence type="inferred from homology"/>
<evidence type="ECO:0000256" key="1">
    <source>
        <dbReference type="ARBA" id="ARBA00009684"/>
    </source>
</evidence>
<evidence type="ECO:0000256" key="5">
    <source>
        <dbReference type="ARBA" id="ARBA00022741"/>
    </source>
</evidence>
<dbReference type="GO" id="GO:0016114">
    <property type="term" value="P:terpenoid biosynthetic process"/>
    <property type="evidence" value="ECO:0007669"/>
    <property type="project" value="UniProtKB-UniRule"/>
</dbReference>
<keyword evidence="6 10" id="KW-0418">Kinase</keyword>
<reference evidence="13 14" key="1">
    <citation type="submission" date="2018-04" db="EMBL/GenBank/DDBJ databases">
        <title>Pelagivirga bohaiensis gen. nov., sp. nov., a bacterium isolated from the Bohai Sea.</title>
        <authorList>
            <person name="Ji X."/>
        </authorList>
    </citation>
    <scope>NUCLEOTIDE SEQUENCE [LARGE SCALE GENOMIC DNA]</scope>
    <source>
        <strain evidence="13 14">BH-SD16</strain>
    </source>
</reference>
<comment type="pathway">
    <text evidence="10">Isoprenoid biosynthesis; isopentenyl diphosphate biosynthesis via DXP pathway; isopentenyl diphosphate from 1-deoxy-D-xylulose 5-phosphate: step 3/6.</text>
</comment>
<evidence type="ECO:0000256" key="9">
    <source>
        <dbReference type="ARBA" id="ARBA00032554"/>
    </source>
</evidence>
<gene>
    <name evidence="10" type="primary">ispE</name>
    <name evidence="13" type="ORF">DC363_05795</name>
</gene>
<dbReference type="EC" id="2.7.1.148" evidence="2 10"/>
<dbReference type="SUPFAM" id="SSF55060">
    <property type="entry name" value="GHMP Kinase, C-terminal domain"/>
    <property type="match status" value="1"/>
</dbReference>
<keyword evidence="4 10" id="KW-0808">Transferase</keyword>
<dbReference type="UniPathway" id="UPA00056">
    <property type="reaction ID" value="UER00094"/>
</dbReference>
<evidence type="ECO:0000313" key="14">
    <source>
        <dbReference type="Proteomes" id="UP000244817"/>
    </source>
</evidence>
<dbReference type="InterPro" id="IPR013750">
    <property type="entry name" value="GHMP_kinase_C_dom"/>
</dbReference>
<dbReference type="AlphaFoldDB" id="A0A2T7FYW4"/>
<dbReference type="InterPro" id="IPR006204">
    <property type="entry name" value="GHMP_kinase_N_dom"/>
</dbReference>
<dbReference type="HAMAP" id="MF_00061">
    <property type="entry name" value="IspE"/>
    <property type="match status" value="1"/>
</dbReference>
<comment type="caution">
    <text evidence="13">The sequence shown here is derived from an EMBL/GenBank/DDBJ whole genome shotgun (WGS) entry which is preliminary data.</text>
</comment>
<dbReference type="NCBIfam" id="NF011202">
    <property type="entry name" value="PRK14608.1"/>
    <property type="match status" value="1"/>
</dbReference>
<keyword evidence="14" id="KW-1185">Reference proteome</keyword>
<evidence type="ECO:0000256" key="8">
    <source>
        <dbReference type="ARBA" id="ARBA00023229"/>
    </source>
</evidence>
<dbReference type="InterPro" id="IPR014721">
    <property type="entry name" value="Ribsml_uS5_D2-typ_fold_subgr"/>
</dbReference>
<feature type="active site" evidence="10">
    <location>
        <position position="133"/>
    </location>
</feature>
<comment type="catalytic activity">
    <reaction evidence="10">
        <text>4-CDP-2-C-methyl-D-erythritol + ATP = 4-CDP-2-C-methyl-D-erythritol 2-phosphate + ADP + H(+)</text>
        <dbReference type="Rhea" id="RHEA:18437"/>
        <dbReference type="ChEBI" id="CHEBI:15378"/>
        <dbReference type="ChEBI" id="CHEBI:30616"/>
        <dbReference type="ChEBI" id="CHEBI:57823"/>
        <dbReference type="ChEBI" id="CHEBI:57919"/>
        <dbReference type="ChEBI" id="CHEBI:456216"/>
        <dbReference type="EC" id="2.7.1.148"/>
    </reaction>
</comment>
<evidence type="ECO:0000259" key="11">
    <source>
        <dbReference type="Pfam" id="PF00288"/>
    </source>
</evidence>
<dbReference type="Gene3D" id="3.30.230.10">
    <property type="match status" value="1"/>
</dbReference>
<dbReference type="Pfam" id="PF00288">
    <property type="entry name" value="GHMP_kinases_N"/>
    <property type="match status" value="1"/>
</dbReference>
<sequence>MTSDATLSEAAPAKINLALHVTGQRDDGYHLLDSLVVFAQIGDTISVARSDVLSLSVDGPFADGLSITDNLVLDAARAFDTRDGAAITLTKRLPLASGIGGGSADAAATLRALSRLWDRPLPQGEAIAALGADVPVCLSQDLTRMSGIGDDLHRIGPPPPLHLLLVNPGVEVSTPAGFKALPQKSNPPMTDPMPHPWESGLWLDWLRAQRNDLQAPACEVAPVISDVLDLIAAQTGCDLARMSGSGATCFGLFQTAAACTAAQAVIAAQHPEWWCVATQAVT</sequence>
<evidence type="ECO:0000256" key="10">
    <source>
        <dbReference type="HAMAP-Rule" id="MF_00061"/>
    </source>
</evidence>
<accession>A0A2T7FYW4</accession>
<evidence type="ECO:0000256" key="6">
    <source>
        <dbReference type="ARBA" id="ARBA00022777"/>
    </source>
</evidence>
<dbReference type="Pfam" id="PF08544">
    <property type="entry name" value="GHMP_kinases_C"/>
    <property type="match status" value="1"/>
</dbReference>
<protein>
    <recommendedName>
        <fullName evidence="3 10">4-diphosphocytidyl-2-C-methyl-D-erythritol kinase</fullName>
        <shortName evidence="10">CMK</shortName>
        <ecNumber evidence="2 10">2.7.1.148</ecNumber>
    </recommendedName>
    <alternativeName>
        <fullName evidence="9 10">4-(cytidine-5'-diphospho)-2-C-methyl-D-erythritol kinase</fullName>
    </alternativeName>
</protein>
<dbReference type="GO" id="GO:0019288">
    <property type="term" value="P:isopentenyl diphosphate biosynthetic process, methylerythritol 4-phosphate pathway"/>
    <property type="evidence" value="ECO:0007669"/>
    <property type="project" value="UniProtKB-UniRule"/>
</dbReference>
<dbReference type="InterPro" id="IPR036554">
    <property type="entry name" value="GHMP_kinase_C_sf"/>
</dbReference>
<feature type="binding site" evidence="10">
    <location>
        <begin position="94"/>
        <end position="104"/>
    </location>
    <ligand>
        <name>ATP</name>
        <dbReference type="ChEBI" id="CHEBI:30616"/>
    </ligand>
</feature>
<dbReference type="InterPro" id="IPR004424">
    <property type="entry name" value="IspE"/>
</dbReference>
<evidence type="ECO:0000259" key="12">
    <source>
        <dbReference type="Pfam" id="PF08544"/>
    </source>
</evidence>
<evidence type="ECO:0000313" key="13">
    <source>
        <dbReference type="EMBL" id="PVA07357.1"/>
    </source>
</evidence>
<name>A0A2T7FYW4_9RHOB</name>
<feature type="domain" description="GHMP kinase N-terminal" evidence="11">
    <location>
        <begin position="70"/>
        <end position="134"/>
    </location>
</feature>